<reference evidence="15 16" key="1">
    <citation type="submission" date="2024-03" db="EMBL/GenBank/DDBJ databases">
        <title>The Acrasis kona genome and developmental transcriptomes reveal deep origins of eukaryotic multicellular pathways.</title>
        <authorList>
            <person name="Sheikh S."/>
            <person name="Fu C.-J."/>
            <person name="Brown M.W."/>
            <person name="Baldauf S.L."/>
        </authorList>
    </citation>
    <scope>NUCLEOTIDE SEQUENCE [LARGE SCALE GENOMIC DNA]</scope>
    <source>
        <strain evidence="15 16">ATCC MYA-3509</strain>
    </source>
</reference>
<dbReference type="GO" id="GO:0046872">
    <property type="term" value="F:metal ion binding"/>
    <property type="evidence" value="ECO:0007669"/>
    <property type="project" value="UniProtKB-KW"/>
</dbReference>
<dbReference type="AlphaFoldDB" id="A0AAW2Z267"/>
<evidence type="ECO:0000256" key="9">
    <source>
        <dbReference type="ARBA" id="ARBA00022840"/>
    </source>
</evidence>
<dbReference type="FunFam" id="3.40.50.300:FF:001270">
    <property type="entry name" value="Thymidine kinase"/>
    <property type="match status" value="1"/>
</dbReference>
<evidence type="ECO:0000256" key="5">
    <source>
        <dbReference type="ARBA" id="ARBA00022723"/>
    </source>
</evidence>
<organism evidence="15 16">
    <name type="scientific">Acrasis kona</name>
    <dbReference type="NCBI Taxonomy" id="1008807"/>
    <lineage>
        <taxon>Eukaryota</taxon>
        <taxon>Discoba</taxon>
        <taxon>Heterolobosea</taxon>
        <taxon>Tetramitia</taxon>
        <taxon>Eutetramitia</taxon>
        <taxon>Acrasidae</taxon>
        <taxon>Acrasis</taxon>
    </lineage>
</organism>
<dbReference type="EC" id="2.7.1.21" evidence="2 13"/>
<protein>
    <recommendedName>
        <fullName evidence="2 13">Thymidine kinase</fullName>
        <ecNumber evidence="2 13">2.7.1.21</ecNumber>
    </recommendedName>
</protein>
<evidence type="ECO:0000256" key="14">
    <source>
        <dbReference type="RuleBase" id="RU004165"/>
    </source>
</evidence>
<dbReference type="GO" id="GO:0042802">
    <property type="term" value="F:identical protein binding"/>
    <property type="evidence" value="ECO:0007669"/>
    <property type="project" value="UniProtKB-ARBA"/>
</dbReference>
<keyword evidence="16" id="KW-1185">Reference proteome</keyword>
<dbReference type="PANTHER" id="PTHR11441">
    <property type="entry name" value="THYMIDINE KINASE"/>
    <property type="match status" value="1"/>
</dbReference>
<dbReference type="Gene3D" id="3.40.50.300">
    <property type="entry name" value="P-loop containing nucleotide triphosphate hydrolases"/>
    <property type="match status" value="1"/>
</dbReference>
<feature type="active site" description="Proton acceptor" evidence="11">
    <location>
        <position position="91"/>
    </location>
</feature>
<dbReference type="GO" id="GO:0004797">
    <property type="term" value="F:thymidine kinase activity"/>
    <property type="evidence" value="ECO:0007669"/>
    <property type="project" value="UniProtKB-EC"/>
</dbReference>
<keyword evidence="3 13" id="KW-0237">DNA synthesis</keyword>
<name>A0AAW2Z267_9EUKA</name>
<dbReference type="InterPro" id="IPR020633">
    <property type="entry name" value="Thymidine_kinase_CS"/>
</dbReference>
<dbReference type="PIRSF" id="PIRSF035805">
    <property type="entry name" value="TK_cell"/>
    <property type="match status" value="1"/>
</dbReference>
<evidence type="ECO:0000313" key="16">
    <source>
        <dbReference type="Proteomes" id="UP001431209"/>
    </source>
</evidence>
<evidence type="ECO:0000256" key="11">
    <source>
        <dbReference type="PIRSR" id="PIRSR035805-1"/>
    </source>
</evidence>
<evidence type="ECO:0000256" key="10">
    <source>
        <dbReference type="ARBA" id="ARBA00048254"/>
    </source>
</evidence>
<evidence type="ECO:0000313" key="15">
    <source>
        <dbReference type="EMBL" id="KAL0483902.1"/>
    </source>
</evidence>
<keyword evidence="8" id="KW-0862">Zinc</keyword>
<accession>A0AAW2Z267</accession>
<dbReference type="SUPFAM" id="SSF52540">
    <property type="entry name" value="P-loop containing nucleoside triphosphate hydrolases"/>
    <property type="match status" value="1"/>
</dbReference>
<proteinExistence type="inferred from homology"/>
<comment type="catalytic activity">
    <reaction evidence="10 13">
        <text>thymidine + ATP = dTMP + ADP + H(+)</text>
        <dbReference type="Rhea" id="RHEA:19129"/>
        <dbReference type="ChEBI" id="CHEBI:15378"/>
        <dbReference type="ChEBI" id="CHEBI:17748"/>
        <dbReference type="ChEBI" id="CHEBI:30616"/>
        <dbReference type="ChEBI" id="CHEBI:63528"/>
        <dbReference type="ChEBI" id="CHEBI:456216"/>
        <dbReference type="EC" id="2.7.1.21"/>
    </reaction>
</comment>
<dbReference type="PANTHER" id="PTHR11441:SF0">
    <property type="entry name" value="THYMIDINE KINASE, CYTOSOLIC"/>
    <property type="match status" value="1"/>
</dbReference>
<comment type="similarity">
    <text evidence="1 14">Belongs to the thymidine kinase family.</text>
</comment>
<dbReference type="Gene3D" id="3.30.60.20">
    <property type="match status" value="1"/>
</dbReference>
<dbReference type="PROSITE" id="PS00603">
    <property type="entry name" value="TK_CELLULAR_TYPE"/>
    <property type="match status" value="1"/>
</dbReference>
<dbReference type="FunFam" id="3.30.60.20:FF:000051">
    <property type="entry name" value="Thymidine kinase"/>
    <property type="match status" value="1"/>
</dbReference>
<keyword evidence="4 13" id="KW-0808">Transferase</keyword>
<keyword evidence="9 13" id="KW-0067">ATP-binding</keyword>
<dbReference type="GO" id="GO:0005524">
    <property type="term" value="F:ATP binding"/>
    <property type="evidence" value="ECO:0007669"/>
    <property type="project" value="UniProtKB-KW"/>
</dbReference>
<dbReference type="EMBL" id="JAOPGA020001001">
    <property type="protein sequence ID" value="KAL0483902.1"/>
    <property type="molecule type" value="Genomic_DNA"/>
</dbReference>
<keyword evidence="7 13" id="KW-0418">Kinase</keyword>
<dbReference type="SUPFAM" id="SSF57716">
    <property type="entry name" value="Glucocorticoid receptor-like (DNA-binding domain)"/>
    <property type="match status" value="1"/>
</dbReference>
<evidence type="ECO:0000256" key="4">
    <source>
        <dbReference type="ARBA" id="ARBA00022679"/>
    </source>
</evidence>
<dbReference type="InterPro" id="IPR001267">
    <property type="entry name" value="Thymidine_kinase"/>
</dbReference>
<comment type="caution">
    <text evidence="15">The sequence shown here is derived from an EMBL/GenBank/DDBJ whole genome shotgun (WGS) entry which is preliminary data.</text>
</comment>
<evidence type="ECO:0000256" key="2">
    <source>
        <dbReference type="ARBA" id="ARBA00012118"/>
    </source>
</evidence>
<evidence type="ECO:0000256" key="1">
    <source>
        <dbReference type="ARBA" id="ARBA00007587"/>
    </source>
</evidence>
<keyword evidence="6 13" id="KW-0547">Nucleotide-binding</keyword>
<sequence>MDSEMSTTYNGNIQLIMGPMFAGKSTELLRRVKRYQIAKKKCLLIKYVRDDRFSKDSIATHDNQKVVAIPTDILSKIGSTIYDYDVIAVDEGQFFPDLVEFCEKAANLGKIVIVSALDGTFQRKPFPVVIDLIPLCESVVKLNAVCMICQHDAAFSKRITNDTATEVIGGSDMYVAVCRRCYMTDNIHNKETLPEAKQQQKGGMGIGFSPKKIRFVNQMMY</sequence>
<evidence type="ECO:0000256" key="8">
    <source>
        <dbReference type="ARBA" id="ARBA00022833"/>
    </source>
</evidence>
<evidence type="ECO:0000256" key="13">
    <source>
        <dbReference type="RuleBase" id="RU000544"/>
    </source>
</evidence>
<evidence type="ECO:0000256" key="12">
    <source>
        <dbReference type="PIRSR" id="PIRSR035805-2"/>
    </source>
</evidence>
<dbReference type="Proteomes" id="UP001431209">
    <property type="component" value="Unassembled WGS sequence"/>
</dbReference>
<evidence type="ECO:0000256" key="6">
    <source>
        <dbReference type="ARBA" id="ARBA00022741"/>
    </source>
</evidence>
<keyword evidence="5" id="KW-0479">Metal-binding</keyword>
<feature type="binding site" evidence="12">
    <location>
        <position position="174"/>
    </location>
    <ligand>
        <name>substrate</name>
    </ligand>
</feature>
<evidence type="ECO:0000256" key="3">
    <source>
        <dbReference type="ARBA" id="ARBA00022634"/>
    </source>
</evidence>
<dbReference type="Pfam" id="PF00265">
    <property type="entry name" value="TK"/>
    <property type="match status" value="1"/>
</dbReference>
<dbReference type="InterPro" id="IPR027417">
    <property type="entry name" value="P-loop_NTPase"/>
</dbReference>
<evidence type="ECO:0000256" key="7">
    <source>
        <dbReference type="ARBA" id="ARBA00022777"/>
    </source>
</evidence>
<dbReference type="GO" id="GO:0046104">
    <property type="term" value="P:thymidine metabolic process"/>
    <property type="evidence" value="ECO:0007669"/>
    <property type="project" value="TreeGrafter"/>
</dbReference>
<dbReference type="GO" id="GO:0071897">
    <property type="term" value="P:DNA biosynthetic process"/>
    <property type="evidence" value="ECO:0007669"/>
    <property type="project" value="UniProtKB-KW"/>
</dbReference>
<gene>
    <name evidence="15" type="ORF">AKO1_004555</name>
</gene>